<feature type="region of interest" description="Disordered" evidence="7">
    <location>
        <begin position="241"/>
        <end position="266"/>
    </location>
</feature>
<dbReference type="GO" id="GO:0016887">
    <property type="term" value="F:ATP hydrolysis activity"/>
    <property type="evidence" value="ECO:0007669"/>
    <property type="project" value="InterPro"/>
</dbReference>
<feature type="compositionally biased region" description="Basic and acidic residues" evidence="7">
    <location>
        <begin position="250"/>
        <end position="266"/>
    </location>
</feature>
<keyword evidence="1" id="KW-0699">rRNA-binding</keyword>
<dbReference type="GO" id="GO:0005524">
    <property type="term" value="F:ATP binding"/>
    <property type="evidence" value="ECO:0007669"/>
    <property type="project" value="UniProtKB-KW"/>
</dbReference>
<dbReference type="SMART" id="SM00463">
    <property type="entry name" value="SMR"/>
    <property type="match status" value="1"/>
</dbReference>
<dbReference type="PANTHER" id="PTHR48466">
    <property type="entry name" value="OS10G0509000 PROTEIN-RELATED"/>
    <property type="match status" value="1"/>
</dbReference>
<dbReference type="GO" id="GO:0140664">
    <property type="term" value="F:ATP-dependent DNA damage sensor activity"/>
    <property type="evidence" value="ECO:0007669"/>
    <property type="project" value="InterPro"/>
</dbReference>
<dbReference type="SUPFAM" id="SSF160443">
    <property type="entry name" value="SMR domain-like"/>
    <property type="match status" value="1"/>
</dbReference>
<keyword evidence="3" id="KW-0378">Hydrolase</keyword>
<keyword evidence="9" id="KW-0255">Endonuclease</keyword>
<dbReference type="InterPro" id="IPR027417">
    <property type="entry name" value="P-loop_NTPase"/>
</dbReference>
<dbReference type="SMART" id="SM00534">
    <property type="entry name" value="MUTSac"/>
    <property type="match status" value="1"/>
</dbReference>
<dbReference type="PANTHER" id="PTHR48466:SF2">
    <property type="entry name" value="OS10G0509000 PROTEIN"/>
    <property type="match status" value="1"/>
</dbReference>
<evidence type="ECO:0000256" key="4">
    <source>
        <dbReference type="ARBA" id="ARBA00022840"/>
    </source>
</evidence>
<gene>
    <name evidence="9" type="ORF">HOP12_01530</name>
</gene>
<proteinExistence type="predicted"/>
<evidence type="ECO:0000259" key="8">
    <source>
        <dbReference type="PROSITE" id="PS50828"/>
    </source>
</evidence>
<keyword evidence="6" id="KW-0238">DNA-binding</keyword>
<dbReference type="Gene3D" id="3.30.1370.110">
    <property type="match status" value="1"/>
</dbReference>
<feature type="region of interest" description="Disordered" evidence="7">
    <location>
        <begin position="384"/>
        <end position="403"/>
    </location>
</feature>
<evidence type="ECO:0000313" key="9">
    <source>
        <dbReference type="EMBL" id="NOT32829.1"/>
    </source>
</evidence>
<evidence type="ECO:0000256" key="3">
    <source>
        <dbReference type="ARBA" id="ARBA00022801"/>
    </source>
</evidence>
<dbReference type="InterPro" id="IPR036063">
    <property type="entry name" value="Smr_dom_sf"/>
</dbReference>
<dbReference type="InterPro" id="IPR000432">
    <property type="entry name" value="DNA_mismatch_repair_MutS_C"/>
</dbReference>
<dbReference type="Proteomes" id="UP000580839">
    <property type="component" value="Unassembled WGS sequence"/>
</dbReference>
<feature type="domain" description="Smr" evidence="8">
    <location>
        <begin position="409"/>
        <end position="484"/>
    </location>
</feature>
<dbReference type="EMBL" id="JABFRW010000017">
    <property type="protein sequence ID" value="NOT32829.1"/>
    <property type="molecule type" value="Genomic_DNA"/>
</dbReference>
<sequence length="484" mass="50987">RTGGLDEVIPLDLTLGDAGADGTPGRVLLVSGPNMGGKTVLLKTAGLCALLAHAALPVPCAEGSTVPELEQVVVDLGDEQSLDRGLSTFAAHLAAMADMARAAGPRTLVLADEVGAGTDPDEGGALARSLVEHLAAAGTWAVLTTHLGALKRLVPEVPGVVNGSLEFDPGTLRSRFRFVPGVPGASHALEVAERLGFPSELLARARALTPESTRALERLTQELAAATERARTEASALTLARAEAQSQAAAHHDATEHARRELAEARRSLTRESEALLARSRELWQVVQKEARRRDTTREDAQRLKRDVEQTTREVETLAAGSDDSRAAVPGLMAAEVVPGLRVRALDLGLEAEVSSAPDDEGRVQLKRGTWTIQTHVNRLARAADAAPIAPRPASTSWSVGDGPPPLEVDLRGMEADEALGALDAGLDRAVMAGLGEVRVIHGIGRGVLRGAVEKHLRRHPQVAEQRLGQIGEGGRGVTVARLR</sequence>
<dbReference type="GO" id="GO:0030983">
    <property type="term" value="F:mismatched DNA binding"/>
    <property type="evidence" value="ECO:0007669"/>
    <property type="project" value="InterPro"/>
</dbReference>
<evidence type="ECO:0000256" key="2">
    <source>
        <dbReference type="ARBA" id="ARBA00022741"/>
    </source>
</evidence>
<dbReference type="GO" id="GO:0019843">
    <property type="term" value="F:rRNA binding"/>
    <property type="evidence" value="ECO:0007669"/>
    <property type="project" value="UniProtKB-KW"/>
</dbReference>
<keyword evidence="5" id="KW-0694">RNA-binding</keyword>
<evidence type="ECO:0000313" key="10">
    <source>
        <dbReference type="Proteomes" id="UP000580839"/>
    </source>
</evidence>
<accession>A0A849SUE8</accession>
<dbReference type="InterPro" id="IPR005747">
    <property type="entry name" value="MutS2"/>
</dbReference>
<dbReference type="SUPFAM" id="SSF52540">
    <property type="entry name" value="P-loop containing nucleoside triphosphate hydrolases"/>
    <property type="match status" value="1"/>
</dbReference>
<reference evidence="9 10" key="1">
    <citation type="submission" date="2020-04" db="EMBL/GenBank/DDBJ databases">
        <title>Metagenomic profiling of ammonia- and methane-oxidizing microorganisms in a Dutch drinking water treatment plant.</title>
        <authorList>
            <person name="Poghosyan L."/>
            <person name="Leucker S."/>
        </authorList>
    </citation>
    <scope>NUCLEOTIDE SEQUENCE [LARGE SCALE GENOMIC DNA]</scope>
    <source>
        <strain evidence="9">S-RSF-IL-03</strain>
    </source>
</reference>
<evidence type="ECO:0000256" key="1">
    <source>
        <dbReference type="ARBA" id="ARBA00022730"/>
    </source>
</evidence>
<dbReference type="GO" id="GO:0045910">
    <property type="term" value="P:negative regulation of DNA recombination"/>
    <property type="evidence" value="ECO:0007669"/>
    <property type="project" value="InterPro"/>
</dbReference>
<keyword evidence="9" id="KW-0540">Nuclease</keyword>
<dbReference type="Gene3D" id="3.40.50.300">
    <property type="entry name" value="P-loop containing nucleotide triphosphate hydrolases"/>
    <property type="match status" value="1"/>
</dbReference>
<dbReference type="PROSITE" id="PS50828">
    <property type="entry name" value="SMR"/>
    <property type="match status" value="1"/>
</dbReference>
<feature type="region of interest" description="Disordered" evidence="7">
    <location>
        <begin position="289"/>
        <end position="309"/>
    </location>
</feature>
<dbReference type="GO" id="GO:0006298">
    <property type="term" value="P:mismatch repair"/>
    <property type="evidence" value="ECO:0007669"/>
    <property type="project" value="InterPro"/>
</dbReference>
<evidence type="ECO:0000256" key="7">
    <source>
        <dbReference type="SAM" id="MobiDB-lite"/>
    </source>
</evidence>
<feature type="compositionally biased region" description="Low complexity" evidence="7">
    <location>
        <begin position="384"/>
        <end position="394"/>
    </location>
</feature>
<dbReference type="InterPro" id="IPR002625">
    <property type="entry name" value="Smr_dom"/>
</dbReference>
<comment type="caution">
    <text evidence="9">The sequence shown here is derived from an EMBL/GenBank/DDBJ whole genome shotgun (WGS) entry which is preliminary data.</text>
</comment>
<dbReference type="Pfam" id="PF01713">
    <property type="entry name" value="Smr"/>
    <property type="match status" value="1"/>
</dbReference>
<evidence type="ECO:0000256" key="5">
    <source>
        <dbReference type="ARBA" id="ARBA00022884"/>
    </source>
</evidence>
<keyword evidence="4" id="KW-0067">ATP-binding</keyword>
<dbReference type="NCBIfam" id="TIGR01069">
    <property type="entry name" value="mutS2"/>
    <property type="match status" value="1"/>
</dbReference>
<protein>
    <submittedName>
        <fullName evidence="9">Endonuclease MutS2</fullName>
    </submittedName>
</protein>
<evidence type="ECO:0000256" key="6">
    <source>
        <dbReference type="ARBA" id="ARBA00023125"/>
    </source>
</evidence>
<feature type="non-terminal residue" evidence="9">
    <location>
        <position position="1"/>
    </location>
</feature>
<dbReference type="Pfam" id="PF00488">
    <property type="entry name" value="MutS_V"/>
    <property type="match status" value="1"/>
</dbReference>
<name>A0A849SUE8_UNCEI</name>
<dbReference type="InterPro" id="IPR045076">
    <property type="entry name" value="MutS"/>
</dbReference>
<keyword evidence="2" id="KW-0547">Nucleotide-binding</keyword>
<organism evidence="9 10">
    <name type="scientific">Eiseniibacteriota bacterium</name>
    <dbReference type="NCBI Taxonomy" id="2212470"/>
    <lineage>
        <taxon>Bacteria</taxon>
        <taxon>Candidatus Eiseniibacteriota</taxon>
    </lineage>
</organism>
<dbReference type="PROSITE" id="PS00486">
    <property type="entry name" value="DNA_MISMATCH_REPAIR_2"/>
    <property type="match status" value="1"/>
</dbReference>
<dbReference type="GO" id="GO:0004519">
    <property type="term" value="F:endonuclease activity"/>
    <property type="evidence" value="ECO:0007669"/>
    <property type="project" value="UniProtKB-KW"/>
</dbReference>
<dbReference type="AlphaFoldDB" id="A0A849SUE8"/>